<gene>
    <name evidence="4" type="ORF">B4U80_14282</name>
</gene>
<dbReference type="OrthoDB" id="414267at2759"/>
<comment type="similarity">
    <text evidence="1">Belongs to the IspD/TarI cytidylyltransferase family. IspD subfamily.</text>
</comment>
<dbReference type="GO" id="GO:0070567">
    <property type="term" value="F:cytidylyltransferase activity"/>
    <property type="evidence" value="ECO:0007669"/>
    <property type="project" value="InterPro"/>
</dbReference>
<reference evidence="4 5" key="1">
    <citation type="journal article" date="2018" name="Gigascience">
        <title>Genomes of trombidid mites reveal novel predicted allergens and laterally-transferred genes associated with secondary metabolism.</title>
        <authorList>
            <person name="Dong X."/>
            <person name="Chaisiri K."/>
            <person name="Xia D."/>
            <person name="Armstrong S.D."/>
            <person name="Fang Y."/>
            <person name="Donnelly M.J."/>
            <person name="Kadowaki T."/>
            <person name="McGarry J.W."/>
            <person name="Darby A.C."/>
            <person name="Makepeace B.L."/>
        </authorList>
    </citation>
    <scope>NUCLEOTIDE SEQUENCE [LARGE SCALE GENOMIC DNA]</scope>
    <source>
        <strain evidence="4">UoL-UT</strain>
    </source>
</reference>
<dbReference type="Gene3D" id="3.90.550.10">
    <property type="entry name" value="Spore Coat Polysaccharide Biosynthesis Protein SpsA, Chain A"/>
    <property type="match status" value="1"/>
</dbReference>
<keyword evidence="2" id="KW-0808">Transferase</keyword>
<evidence type="ECO:0000256" key="2">
    <source>
        <dbReference type="ARBA" id="ARBA00022679"/>
    </source>
</evidence>
<evidence type="ECO:0000313" key="4">
    <source>
        <dbReference type="EMBL" id="RWS20379.1"/>
    </source>
</evidence>
<name>A0A443RYX7_9ACAR</name>
<dbReference type="GO" id="GO:0005829">
    <property type="term" value="C:cytosol"/>
    <property type="evidence" value="ECO:0007669"/>
    <property type="project" value="TreeGrafter"/>
</dbReference>
<dbReference type="InterPro" id="IPR029044">
    <property type="entry name" value="Nucleotide-diphossugar_trans"/>
</dbReference>
<proteinExistence type="inferred from homology"/>
<dbReference type="Proteomes" id="UP000288716">
    <property type="component" value="Unassembled WGS sequence"/>
</dbReference>
<comment type="caution">
    <text evidence="4">The sequence shown here is derived from an EMBL/GenBank/DDBJ whole genome shotgun (WGS) entry which is preliminary data.</text>
</comment>
<dbReference type="EMBL" id="NCKV01017976">
    <property type="protein sequence ID" value="RWS20379.1"/>
    <property type="molecule type" value="Genomic_DNA"/>
</dbReference>
<keyword evidence="5" id="KW-1185">Reference proteome</keyword>
<evidence type="ECO:0000256" key="3">
    <source>
        <dbReference type="ARBA" id="ARBA00022695"/>
    </source>
</evidence>
<evidence type="ECO:0000256" key="1">
    <source>
        <dbReference type="ARBA" id="ARBA00009789"/>
    </source>
</evidence>
<dbReference type="SUPFAM" id="SSF53448">
    <property type="entry name" value="Nucleotide-diphospho-sugar transferases"/>
    <property type="match status" value="1"/>
</dbReference>
<organism evidence="4 5">
    <name type="scientific">Leptotrombidium deliense</name>
    <dbReference type="NCBI Taxonomy" id="299467"/>
    <lineage>
        <taxon>Eukaryota</taxon>
        <taxon>Metazoa</taxon>
        <taxon>Ecdysozoa</taxon>
        <taxon>Arthropoda</taxon>
        <taxon>Chelicerata</taxon>
        <taxon>Arachnida</taxon>
        <taxon>Acari</taxon>
        <taxon>Acariformes</taxon>
        <taxon>Trombidiformes</taxon>
        <taxon>Prostigmata</taxon>
        <taxon>Anystina</taxon>
        <taxon>Parasitengona</taxon>
        <taxon>Trombiculoidea</taxon>
        <taxon>Trombiculidae</taxon>
        <taxon>Leptotrombidium</taxon>
    </lineage>
</organism>
<evidence type="ECO:0008006" key="6">
    <source>
        <dbReference type="Google" id="ProtNLM"/>
    </source>
</evidence>
<dbReference type="VEuPathDB" id="VectorBase:LDEU011661"/>
<evidence type="ECO:0000313" key="5">
    <source>
        <dbReference type="Proteomes" id="UP000288716"/>
    </source>
</evidence>
<keyword evidence="3" id="KW-0548">Nucleotidyltransferase</keyword>
<dbReference type="Pfam" id="PF01128">
    <property type="entry name" value="IspD"/>
    <property type="match status" value="1"/>
</dbReference>
<protein>
    <recommendedName>
        <fullName evidence="6">2-C-methyl-D-erythritol 4-phosphate cytidylyltransferase</fullName>
    </recommendedName>
</protein>
<dbReference type="InterPro" id="IPR034683">
    <property type="entry name" value="IspD/TarI"/>
</dbReference>
<accession>A0A443RYX7</accession>
<dbReference type="PANTHER" id="PTHR43015">
    <property type="entry name" value="D-RIBITOL-5-PHOSPHATE CYTIDYLYLTRANSFERASE"/>
    <property type="match status" value="1"/>
</dbReference>
<dbReference type="AlphaFoldDB" id="A0A443RYX7"/>
<dbReference type="PANTHER" id="PTHR43015:SF1">
    <property type="entry name" value="D-RIBITOL-5-PHOSPHATE CYTIDYLYLTRANSFERASE"/>
    <property type="match status" value="1"/>
</dbReference>
<sequence length="77" mass="8570">MTKEANLIGYKSLTIVIFHREQRIMEAQTVNVQTAGFVTVILPSAGTGERMNCALPKQFINVNGSPLLLHTLRAFLR</sequence>